<organism evidence="2 3">
    <name type="scientific">Capillibacterium thermochitinicola</name>
    <dbReference type="NCBI Taxonomy" id="2699427"/>
    <lineage>
        <taxon>Bacteria</taxon>
        <taxon>Bacillati</taxon>
        <taxon>Bacillota</taxon>
        <taxon>Capillibacterium</taxon>
    </lineage>
</organism>
<dbReference type="AlphaFoldDB" id="A0A8J6HRW0"/>
<evidence type="ECO:0000313" key="3">
    <source>
        <dbReference type="Proteomes" id="UP000657177"/>
    </source>
</evidence>
<evidence type="ECO:0000259" key="1">
    <source>
        <dbReference type="Pfam" id="PF17042"/>
    </source>
</evidence>
<dbReference type="InterPro" id="IPR042213">
    <property type="entry name" value="NBD_C_sf"/>
</dbReference>
<feature type="domain" description="Four-carbon acid sugar kinase nucleotide binding" evidence="1">
    <location>
        <begin position="2"/>
        <end position="160"/>
    </location>
</feature>
<dbReference type="Proteomes" id="UP000657177">
    <property type="component" value="Unassembled WGS sequence"/>
</dbReference>
<dbReference type="SUPFAM" id="SSF142764">
    <property type="entry name" value="YgbK-like"/>
    <property type="match status" value="1"/>
</dbReference>
<evidence type="ECO:0000313" key="2">
    <source>
        <dbReference type="EMBL" id="MBA2132966.1"/>
    </source>
</evidence>
<keyword evidence="3" id="KW-1185">Reference proteome</keyword>
<sequence length="168" mass="18621">MERTTKQLAALKDLPGIHWVEWQVAAAKDDCSLQTEVARVTEEAEKGFQMGRDVCIYTTRDYWRSDRQGEKSEKNLLYSVRVSEGLVRVVQGLKSKPGFLVAKGGITSSDIGVKGLKVKEAFVLGQIRPGITVWRLGPESRFPGLSYIIFPGNVGGPETLKDIVAELR</sequence>
<gene>
    <name evidence="2" type="ORF">G5B42_05335</name>
</gene>
<dbReference type="EMBL" id="JAAKDE010000010">
    <property type="protein sequence ID" value="MBA2132966.1"/>
    <property type="molecule type" value="Genomic_DNA"/>
</dbReference>
<protein>
    <recommendedName>
        <fullName evidence="1">Four-carbon acid sugar kinase nucleotide binding domain-containing protein</fullName>
    </recommendedName>
</protein>
<reference evidence="2" key="1">
    <citation type="submission" date="2020-06" db="EMBL/GenBank/DDBJ databases">
        <title>Novel chitinolytic bacterium.</title>
        <authorList>
            <person name="Ungkulpasvich U."/>
            <person name="Kosugi A."/>
            <person name="Uke A."/>
        </authorList>
    </citation>
    <scope>NUCLEOTIDE SEQUENCE</scope>
    <source>
        <strain evidence="2">UUS1-1</strain>
    </source>
</reference>
<proteinExistence type="predicted"/>
<comment type="caution">
    <text evidence="2">The sequence shown here is derived from an EMBL/GenBank/DDBJ whole genome shotgun (WGS) entry which is preliminary data.</text>
</comment>
<accession>A0A8J6HRW0</accession>
<dbReference type="Gene3D" id="3.40.980.20">
    <property type="entry name" value="Four-carbon acid sugar kinase, nucleotide binding domain"/>
    <property type="match status" value="1"/>
</dbReference>
<name>A0A8J6HRW0_9FIRM</name>
<dbReference type="Pfam" id="PF17042">
    <property type="entry name" value="NBD_C"/>
    <property type="match status" value="1"/>
</dbReference>
<dbReference type="InterPro" id="IPR031475">
    <property type="entry name" value="NBD_C"/>
</dbReference>
<dbReference type="RefSeq" id="WP_181339421.1">
    <property type="nucleotide sequence ID" value="NZ_JAAKDE010000010.1"/>
</dbReference>